<evidence type="ECO:0000313" key="1">
    <source>
        <dbReference type="EMBL" id="MRY14765.1"/>
    </source>
</evidence>
<reference evidence="1" key="1">
    <citation type="journal article" date="2019" name="Nat. Med.">
        <title>A library of human gut bacterial isolates paired with longitudinal multiomics data enables mechanistic microbiome research.</title>
        <authorList>
            <person name="Poyet M."/>
            <person name="Groussin M."/>
            <person name="Gibbons S.M."/>
            <person name="Avila-Pacheco J."/>
            <person name="Jiang X."/>
            <person name="Kearney S.M."/>
            <person name="Perrotta A.R."/>
            <person name="Berdy B."/>
            <person name="Zhao S."/>
            <person name="Lieberman T.D."/>
            <person name="Swanson P.K."/>
            <person name="Smith M."/>
            <person name="Roesemann S."/>
            <person name="Alexander J.E."/>
            <person name="Rich S.A."/>
            <person name="Livny J."/>
            <person name="Vlamakis H."/>
            <person name="Clish C."/>
            <person name="Bullock K."/>
            <person name="Deik A."/>
            <person name="Scott J."/>
            <person name="Pierce K.A."/>
            <person name="Xavier R.J."/>
            <person name="Alm E.J."/>
        </authorList>
    </citation>
    <scope>NUCLEOTIDE SEQUENCE</scope>
    <source>
        <strain evidence="1">BIOML-A4</strain>
    </source>
</reference>
<proteinExistence type="predicted"/>
<dbReference type="AlphaFoldDB" id="A0A6G1ZLS1"/>
<organism evidence="1">
    <name type="scientific">Parabacteroides goldsteinii</name>
    <dbReference type="NCBI Taxonomy" id="328812"/>
    <lineage>
        <taxon>Bacteria</taxon>
        <taxon>Pseudomonadati</taxon>
        <taxon>Bacteroidota</taxon>
        <taxon>Bacteroidia</taxon>
        <taxon>Bacteroidales</taxon>
        <taxon>Tannerellaceae</taxon>
        <taxon>Parabacteroides</taxon>
    </lineage>
</organism>
<gene>
    <name evidence="1" type="ORF">GKE01_25435</name>
</gene>
<name>A0A6G1ZLS1_9BACT</name>
<dbReference type="RefSeq" id="WP_154278252.1">
    <property type="nucleotide sequence ID" value="NZ_DBGDON010000026.1"/>
</dbReference>
<accession>A0A6G1ZLS1</accession>
<dbReference type="EMBL" id="WKLP01000066">
    <property type="protein sequence ID" value="MRY14765.1"/>
    <property type="molecule type" value="Genomic_DNA"/>
</dbReference>
<comment type="caution">
    <text evidence="1">The sequence shown here is derived from an EMBL/GenBank/DDBJ whole genome shotgun (WGS) entry which is preliminary data.</text>
</comment>
<protein>
    <submittedName>
        <fullName evidence="1">Uncharacterized protein</fullName>
    </submittedName>
</protein>
<sequence length="100" mass="12207">MKTLEYYVDSISALLKEAQEEWDKPFPPNSIYLRSDVLKRIEMDFYHLVYDYDPHLPLLAYMKHFPSKEYSIYPGNKSEDTYKQLCDLMSYFQRYLRDQE</sequence>